<organism evidence="4 5">
    <name type="scientific">Fodinibius sediminis</name>
    <dbReference type="NCBI Taxonomy" id="1214077"/>
    <lineage>
        <taxon>Bacteria</taxon>
        <taxon>Pseudomonadati</taxon>
        <taxon>Balneolota</taxon>
        <taxon>Balneolia</taxon>
        <taxon>Balneolales</taxon>
        <taxon>Balneolaceae</taxon>
        <taxon>Fodinibius</taxon>
    </lineage>
</organism>
<gene>
    <name evidence="4" type="ORF">SAMN06265218_12021</name>
</gene>
<dbReference type="RefSeq" id="WP_142715787.1">
    <property type="nucleotide sequence ID" value="NZ_FXTH01000020.1"/>
</dbReference>
<evidence type="ECO:0000313" key="5">
    <source>
        <dbReference type="Proteomes" id="UP000317593"/>
    </source>
</evidence>
<accession>A0A521EZ80</accession>
<dbReference type="OrthoDB" id="9789566at2"/>
<evidence type="ECO:0000256" key="1">
    <source>
        <dbReference type="ARBA" id="ARBA00023125"/>
    </source>
</evidence>
<dbReference type="Gene3D" id="1.10.357.10">
    <property type="entry name" value="Tetracycline Repressor, domain 2"/>
    <property type="match status" value="1"/>
</dbReference>
<evidence type="ECO:0000259" key="3">
    <source>
        <dbReference type="PROSITE" id="PS50977"/>
    </source>
</evidence>
<dbReference type="InterPro" id="IPR009057">
    <property type="entry name" value="Homeodomain-like_sf"/>
</dbReference>
<protein>
    <submittedName>
        <fullName evidence="4">Transcriptional regulator, TetR family</fullName>
    </submittedName>
</protein>
<dbReference type="PROSITE" id="PS50977">
    <property type="entry name" value="HTH_TETR_2"/>
    <property type="match status" value="1"/>
</dbReference>
<keyword evidence="5" id="KW-1185">Reference proteome</keyword>
<dbReference type="Pfam" id="PF00440">
    <property type="entry name" value="TetR_N"/>
    <property type="match status" value="1"/>
</dbReference>
<name>A0A521EZ80_9BACT</name>
<proteinExistence type="predicted"/>
<reference evidence="4 5" key="1">
    <citation type="submission" date="2017-05" db="EMBL/GenBank/DDBJ databases">
        <authorList>
            <person name="Varghese N."/>
            <person name="Submissions S."/>
        </authorList>
    </citation>
    <scope>NUCLEOTIDE SEQUENCE [LARGE SCALE GENOMIC DNA]</scope>
    <source>
        <strain evidence="4 5">DSM 21194</strain>
    </source>
</reference>
<keyword evidence="1 2" id="KW-0238">DNA-binding</keyword>
<evidence type="ECO:0000313" key="4">
    <source>
        <dbReference type="EMBL" id="SMO88751.1"/>
    </source>
</evidence>
<dbReference type="EMBL" id="FXTH01000020">
    <property type="protein sequence ID" value="SMO88751.1"/>
    <property type="molecule type" value="Genomic_DNA"/>
</dbReference>
<dbReference type="AlphaFoldDB" id="A0A521EZ80"/>
<feature type="DNA-binding region" description="H-T-H motif" evidence="2">
    <location>
        <begin position="24"/>
        <end position="43"/>
    </location>
</feature>
<dbReference type="SUPFAM" id="SSF46689">
    <property type="entry name" value="Homeodomain-like"/>
    <property type="match status" value="1"/>
</dbReference>
<sequence>METKQRILDSTIKFIAKNGYHSVTNRKITELAQVNSASINYYFNSQEHLLNQALRVAINKALEPIEFHLDSTRISRNENLGKALSKYFTHIIEDKLLISAVIIDPAKDIALREKTLERYSSILFKMYQGIIIDSSGDSKRNNECIFYQLHAASLSTFLHKDEVQKDIEKFFSENSVQFNIGKKLEHFLNNKSIGPD</sequence>
<dbReference type="InterPro" id="IPR001647">
    <property type="entry name" value="HTH_TetR"/>
</dbReference>
<dbReference type="GO" id="GO:0003677">
    <property type="term" value="F:DNA binding"/>
    <property type="evidence" value="ECO:0007669"/>
    <property type="project" value="UniProtKB-UniRule"/>
</dbReference>
<evidence type="ECO:0000256" key="2">
    <source>
        <dbReference type="PROSITE-ProRule" id="PRU00335"/>
    </source>
</evidence>
<feature type="domain" description="HTH tetR-type" evidence="3">
    <location>
        <begin position="1"/>
        <end position="61"/>
    </location>
</feature>
<dbReference type="Proteomes" id="UP000317593">
    <property type="component" value="Unassembled WGS sequence"/>
</dbReference>